<dbReference type="Proteomes" id="UP000570514">
    <property type="component" value="Unassembled WGS sequence"/>
</dbReference>
<proteinExistence type="predicted"/>
<dbReference type="CDD" id="cd06259">
    <property type="entry name" value="YdcF-like"/>
    <property type="match status" value="1"/>
</dbReference>
<feature type="domain" description="DUF218" evidence="1">
    <location>
        <begin position="37"/>
        <end position="185"/>
    </location>
</feature>
<name>A0A846MZE2_9PROT</name>
<dbReference type="Pfam" id="PF02698">
    <property type="entry name" value="DUF218"/>
    <property type="match status" value="1"/>
</dbReference>
<evidence type="ECO:0000313" key="3">
    <source>
        <dbReference type="Proteomes" id="UP000570514"/>
    </source>
</evidence>
<dbReference type="PANTHER" id="PTHR30336">
    <property type="entry name" value="INNER MEMBRANE PROTEIN, PROBABLE PERMEASE"/>
    <property type="match status" value="1"/>
</dbReference>
<dbReference type="RefSeq" id="WP_167082764.1">
    <property type="nucleotide sequence ID" value="NZ_BAAADC010000001.1"/>
</dbReference>
<organism evidence="2 3">
    <name type="scientific">Rhizomicrobium palustre</name>
    <dbReference type="NCBI Taxonomy" id="189966"/>
    <lineage>
        <taxon>Bacteria</taxon>
        <taxon>Pseudomonadati</taxon>
        <taxon>Pseudomonadota</taxon>
        <taxon>Alphaproteobacteria</taxon>
        <taxon>Micropepsales</taxon>
        <taxon>Micropepsaceae</taxon>
        <taxon>Rhizomicrobium</taxon>
    </lineage>
</organism>
<accession>A0A846MZE2</accession>
<dbReference type="Gene3D" id="1.10.3620.10">
    <property type="entry name" value="YdcF like domain"/>
    <property type="match status" value="1"/>
</dbReference>
<reference evidence="2 3" key="1">
    <citation type="submission" date="2020-03" db="EMBL/GenBank/DDBJ databases">
        <title>Genomic Encyclopedia of Type Strains, Phase IV (KMG-IV): sequencing the most valuable type-strain genomes for metagenomic binning, comparative biology and taxonomic classification.</title>
        <authorList>
            <person name="Goeker M."/>
        </authorList>
    </citation>
    <scope>NUCLEOTIDE SEQUENCE [LARGE SCALE GENOMIC DNA]</scope>
    <source>
        <strain evidence="2 3">DSM 19867</strain>
    </source>
</reference>
<comment type="caution">
    <text evidence="2">The sequence shown here is derived from an EMBL/GenBank/DDBJ whole genome shotgun (WGS) entry which is preliminary data.</text>
</comment>
<keyword evidence="3" id="KW-1185">Reference proteome</keyword>
<protein>
    <submittedName>
        <fullName evidence="2">Uncharacterized SAM-binding protein YcdF (DUF218 family)</fullName>
    </submittedName>
</protein>
<sequence length="263" mass="28680">MRKFGPFVGVAPEDVDAINAIAAFLALEDDPAEAAEVVVLAGNAMLWTLEGAVEKALALGAPLLLSGGEGHSTRLLQAAIAAHPLYGHLQSSGHSEARLLHDLAVEFLGMPADQILVEARSTNCSENANFSKALLDDRGIHPSQLLLIQDPLMQRRTDACFRRAFEGGGRTSIINWPVWRPQVMDAGQDVIFRNPPNSNMWSPQRFLELLLGEIPRLRDDDSGYGPRGKGFIPHIDIPSTVEEAFDHLTCCGRFVAATNRLIR</sequence>
<dbReference type="InterPro" id="IPR051599">
    <property type="entry name" value="Cell_Envelope_Assoc"/>
</dbReference>
<dbReference type="AlphaFoldDB" id="A0A846MZE2"/>
<dbReference type="PANTHER" id="PTHR30336:SF20">
    <property type="entry name" value="DUF218 DOMAIN-CONTAINING PROTEIN"/>
    <property type="match status" value="1"/>
</dbReference>
<dbReference type="Gene3D" id="3.40.50.620">
    <property type="entry name" value="HUPs"/>
    <property type="match status" value="1"/>
</dbReference>
<gene>
    <name evidence="2" type="ORF">FHS83_001923</name>
</gene>
<evidence type="ECO:0000313" key="2">
    <source>
        <dbReference type="EMBL" id="NIK88605.1"/>
    </source>
</evidence>
<evidence type="ECO:0000259" key="1">
    <source>
        <dbReference type="Pfam" id="PF02698"/>
    </source>
</evidence>
<dbReference type="GO" id="GO:0005886">
    <property type="term" value="C:plasma membrane"/>
    <property type="evidence" value="ECO:0007669"/>
    <property type="project" value="TreeGrafter"/>
</dbReference>
<dbReference type="EMBL" id="JAASRM010000001">
    <property type="protein sequence ID" value="NIK88605.1"/>
    <property type="molecule type" value="Genomic_DNA"/>
</dbReference>
<dbReference type="InterPro" id="IPR014729">
    <property type="entry name" value="Rossmann-like_a/b/a_fold"/>
</dbReference>
<dbReference type="InterPro" id="IPR003848">
    <property type="entry name" value="DUF218"/>
</dbReference>